<dbReference type="RefSeq" id="WP_095914703.1">
    <property type="nucleotide sequence ID" value="NZ_CAUUPF010000019.1"/>
</dbReference>
<name>A0A250FC63_9FLAO</name>
<proteinExistence type="predicted"/>
<dbReference type="KEGG" id="clk:CGC53_10440"/>
<keyword evidence="1" id="KW-0812">Transmembrane</keyword>
<keyword evidence="1" id="KW-1133">Transmembrane helix</keyword>
<feature type="transmembrane region" description="Helical" evidence="1">
    <location>
        <begin position="91"/>
        <end position="111"/>
    </location>
</feature>
<reference evidence="3" key="1">
    <citation type="submission" date="2017-06" db="EMBL/GenBank/DDBJ databases">
        <title>Capnocytophaga spp. assemblies.</title>
        <authorList>
            <person name="Gulvik C.A."/>
        </authorList>
    </citation>
    <scope>NUCLEOTIDE SEQUENCE [LARGE SCALE GENOMIC DNA]</scope>
    <source>
        <strain evidence="3">H6253</strain>
    </source>
</reference>
<keyword evidence="3" id="KW-1185">Reference proteome</keyword>
<protein>
    <recommendedName>
        <fullName evidence="4">Amino acid permease</fullName>
    </recommendedName>
</protein>
<organism evidence="2 3">
    <name type="scientific">Capnocytophaga leadbetteri</name>
    <dbReference type="NCBI Taxonomy" id="327575"/>
    <lineage>
        <taxon>Bacteria</taxon>
        <taxon>Pseudomonadati</taxon>
        <taxon>Bacteroidota</taxon>
        <taxon>Flavobacteriia</taxon>
        <taxon>Flavobacteriales</taxon>
        <taxon>Flavobacteriaceae</taxon>
        <taxon>Capnocytophaga</taxon>
    </lineage>
</organism>
<dbReference type="AlphaFoldDB" id="A0A250FC63"/>
<dbReference type="InterPro" id="IPR024294">
    <property type="entry name" value="DUF3810"/>
</dbReference>
<accession>A0A250FC63</accession>
<gene>
    <name evidence="2" type="ORF">CGC53_10440</name>
</gene>
<dbReference type="EMBL" id="CP022384">
    <property type="protein sequence ID" value="ATA82729.1"/>
    <property type="molecule type" value="Genomic_DNA"/>
</dbReference>
<evidence type="ECO:0000313" key="3">
    <source>
        <dbReference type="Proteomes" id="UP000217276"/>
    </source>
</evidence>
<feature type="transmembrane region" description="Helical" evidence="1">
    <location>
        <begin position="49"/>
        <end position="71"/>
    </location>
</feature>
<feature type="transmembrane region" description="Helical" evidence="1">
    <location>
        <begin position="12"/>
        <end position="29"/>
    </location>
</feature>
<sequence>MERKKIIRKYSIFAILIAFWFIFRYFPTFTEWFYSEGIYPFLAKLLHLAFGWVPFSMGDVLYTLFFVSIIISSIKHFSKLWKKPLWALDKVVSKIIHIALAFFILWGFNYFRMPLSERLGISTTYTEAQLYKATEEAIVRANALHQQLALNDSTKVTLPFTHDEIYRIAHESYPLEKNGITDFHAIKSVKSSLYSKLLTYMGYSGYLNPFTNEAQVNRKMVGYAIPVTACHEVAHQMGYAAEEEANYLGYLAAKKIENPYFRYSAALFALRYLLSEVAKVSPEKYDNYYAQVRKGILENYKEVRLFWQQYKNKAEPVFKSSYDVFLKANKQSAGIDSYDLVVGLIINDK</sequence>
<keyword evidence="1" id="KW-0472">Membrane</keyword>
<dbReference type="Pfam" id="PF12725">
    <property type="entry name" value="DUF3810"/>
    <property type="match status" value="1"/>
</dbReference>
<evidence type="ECO:0000313" key="2">
    <source>
        <dbReference type="EMBL" id="ATA82729.1"/>
    </source>
</evidence>
<dbReference type="Proteomes" id="UP000217276">
    <property type="component" value="Chromosome"/>
</dbReference>
<evidence type="ECO:0000256" key="1">
    <source>
        <dbReference type="SAM" id="Phobius"/>
    </source>
</evidence>
<evidence type="ECO:0008006" key="4">
    <source>
        <dbReference type="Google" id="ProtNLM"/>
    </source>
</evidence>